<feature type="transmembrane region" description="Helical" evidence="1">
    <location>
        <begin position="12"/>
        <end position="36"/>
    </location>
</feature>
<reference evidence="2 3" key="1">
    <citation type="submission" date="2019-04" db="EMBL/GenBank/DDBJ databases">
        <title>Friends and foes A comparative genomics study of 23 Aspergillus species from section Flavi.</title>
        <authorList>
            <consortium name="DOE Joint Genome Institute"/>
            <person name="Kjaerbolling I."/>
            <person name="Vesth T."/>
            <person name="Frisvad J.C."/>
            <person name="Nybo J.L."/>
            <person name="Theobald S."/>
            <person name="Kildgaard S."/>
            <person name="Isbrandt T."/>
            <person name="Kuo A."/>
            <person name="Sato A."/>
            <person name="Lyhne E.K."/>
            <person name="Kogle M.E."/>
            <person name="Wiebenga A."/>
            <person name="Kun R.S."/>
            <person name="Lubbers R.J."/>
            <person name="Makela M.R."/>
            <person name="Barry K."/>
            <person name="Chovatia M."/>
            <person name="Clum A."/>
            <person name="Daum C."/>
            <person name="Haridas S."/>
            <person name="He G."/>
            <person name="LaButti K."/>
            <person name="Lipzen A."/>
            <person name="Mondo S."/>
            <person name="Riley R."/>
            <person name="Salamov A."/>
            <person name="Simmons B.A."/>
            <person name="Magnuson J.K."/>
            <person name="Henrissat B."/>
            <person name="Mortensen U.H."/>
            <person name="Larsen T.O."/>
            <person name="Devries R.P."/>
            <person name="Grigoriev I.V."/>
            <person name="Machida M."/>
            <person name="Baker S.E."/>
            <person name="Andersen M.R."/>
        </authorList>
    </citation>
    <scope>NUCLEOTIDE SEQUENCE [LARGE SCALE GENOMIC DNA]</scope>
    <source>
        <strain evidence="2 3">CBS 117625</strain>
    </source>
</reference>
<evidence type="ECO:0000313" key="3">
    <source>
        <dbReference type="Proteomes" id="UP000325672"/>
    </source>
</evidence>
<keyword evidence="1" id="KW-0472">Membrane</keyword>
<keyword evidence="1" id="KW-0812">Transmembrane</keyword>
<accession>A0A5N6ST79</accession>
<evidence type="ECO:0000256" key="1">
    <source>
        <dbReference type="SAM" id="Phobius"/>
    </source>
</evidence>
<sequence>MREVGGSIPLKSIILFSFYFFDFPHCFRFCLFVLSYRWEGIQVLFMIYPYLFSMPSLILFISSHLRLPTLPRRDSFQLHHDEYFISPLFLHIYHNRFFITRTRKLHMDKTIFNRSIAIQRLKLS</sequence>
<protein>
    <submittedName>
        <fullName evidence="2">Uncharacterized protein</fullName>
    </submittedName>
</protein>
<proteinExistence type="predicted"/>
<gene>
    <name evidence="2" type="ORF">BDV38DRAFT_84202</name>
</gene>
<keyword evidence="3" id="KW-1185">Reference proteome</keyword>
<feature type="transmembrane region" description="Helical" evidence="1">
    <location>
        <begin position="43"/>
        <end position="63"/>
    </location>
</feature>
<dbReference type="Proteomes" id="UP000325672">
    <property type="component" value="Unassembled WGS sequence"/>
</dbReference>
<evidence type="ECO:0000313" key="2">
    <source>
        <dbReference type="EMBL" id="KAE8137845.1"/>
    </source>
</evidence>
<dbReference type="AlphaFoldDB" id="A0A5N6ST79"/>
<dbReference type="GeneID" id="43648233"/>
<dbReference type="EMBL" id="ML743575">
    <property type="protein sequence ID" value="KAE8137845.1"/>
    <property type="molecule type" value="Genomic_DNA"/>
</dbReference>
<organism evidence="2 3">
    <name type="scientific">Aspergillus pseudotamarii</name>
    <dbReference type="NCBI Taxonomy" id="132259"/>
    <lineage>
        <taxon>Eukaryota</taxon>
        <taxon>Fungi</taxon>
        <taxon>Dikarya</taxon>
        <taxon>Ascomycota</taxon>
        <taxon>Pezizomycotina</taxon>
        <taxon>Eurotiomycetes</taxon>
        <taxon>Eurotiomycetidae</taxon>
        <taxon>Eurotiales</taxon>
        <taxon>Aspergillaceae</taxon>
        <taxon>Aspergillus</taxon>
        <taxon>Aspergillus subgen. Circumdati</taxon>
    </lineage>
</organism>
<keyword evidence="1" id="KW-1133">Transmembrane helix</keyword>
<dbReference type="RefSeq" id="XP_031913908.1">
    <property type="nucleotide sequence ID" value="XM_032064023.1"/>
</dbReference>
<name>A0A5N6ST79_ASPPS</name>